<comment type="caution">
    <text evidence="1">The sequence shown here is derived from an EMBL/GenBank/DDBJ whole genome shotgun (WGS) entry which is preliminary data.</text>
</comment>
<dbReference type="AlphaFoldDB" id="A0A8X6G6J4"/>
<proteinExistence type="predicted"/>
<dbReference type="EMBL" id="BMAO01031486">
    <property type="protein sequence ID" value="GFQ75418.1"/>
    <property type="molecule type" value="Genomic_DNA"/>
</dbReference>
<accession>A0A8X6G6J4</accession>
<evidence type="ECO:0000313" key="1">
    <source>
        <dbReference type="EMBL" id="GFQ75418.1"/>
    </source>
</evidence>
<evidence type="ECO:0000313" key="2">
    <source>
        <dbReference type="Proteomes" id="UP000887116"/>
    </source>
</evidence>
<protein>
    <submittedName>
        <fullName evidence="1">Uncharacterized protein</fullName>
    </submittedName>
</protein>
<gene>
    <name evidence="1" type="ORF">TNCT_374541</name>
</gene>
<dbReference type="Proteomes" id="UP000887116">
    <property type="component" value="Unassembled WGS sequence"/>
</dbReference>
<reference evidence="1" key="1">
    <citation type="submission" date="2020-07" db="EMBL/GenBank/DDBJ databases">
        <title>Multicomponent nature underlies the extraordinary mechanical properties of spider dragline silk.</title>
        <authorList>
            <person name="Kono N."/>
            <person name="Nakamura H."/>
            <person name="Mori M."/>
            <person name="Yoshida Y."/>
            <person name="Ohtoshi R."/>
            <person name="Malay A.D."/>
            <person name="Moran D.A.P."/>
            <person name="Tomita M."/>
            <person name="Numata K."/>
            <person name="Arakawa K."/>
        </authorList>
    </citation>
    <scope>NUCLEOTIDE SEQUENCE</scope>
</reference>
<organism evidence="1 2">
    <name type="scientific">Trichonephila clavata</name>
    <name type="common">Joro spider</name>
    <name type="synonym">Nephila clavata</name>
    <dbReference type="NCBI Taxonomy" id="2740835"/>
    <lineage>
        <taxon>Eukaryota</taxon>
        <taxon>Metazoa</taxon>
        <taxon>Ecdysozoa</taxon>
        <taxon>Arthropoda</taxon>
        <taxon>Chelicerata</taxon>
        <taxon>Arachnida</taxon>
        <taxon>Araneae</taxon>
        <taxon>Araneomorphae</taxon>
        <taxon>Entelegynae</taxon>
        <taxon>Araneoidea</taxon>
        <taxon>Nephilidae</taxon>
        <taxon>Trichonephila</taxon>
    </lineage>
</organism>
<sequence>MFYPTLCCVRQVRAVLHKSITQENGVFMRDAWVLVCCRLVAESTSSINQVSGESWRLLRLTQTSVFFLRFPHQWSQPPVPLLVILLHSILFLRYVCIIFNPNDVFLLPVFGLLASYLKSICLLSSSSKKSFVTTGMLIWAGGKDTYRKEVVVRLVTACHVLPADPKGYGLGSQFVRATGQLISENRQTALDADSTFSVFPPSG</sequence>
<name>A0A8X6G6J4_TRICU</name>
<keyword evidence="2" id="KW-1185">Reference proteome</keyword>